<protein>
    <submittedName>
        <fullName evidence="1">Uncharacterized protein</fullName>
    </submittedName>
</protein>
<accession>A0A382V7D8</accession>
<gene>
    <name evidence="1" type="ORF">METZ01_LOCUS395191</name>
</gene>
<sequence>MFENIKSRFPVFIKKPNLVFLDTAASA</sequence>
<reference evidence="1" key="1">
    <citation type="submission" date="2018-05" db="EMBL/GenBank/DDBJ databases">
        <authorList>
            <person name="Lanie J.A."/>
            <person name="Ng W.-L."/>
            <person name="Kazmierczak K.M."/>
            <person name="Andrzejewski T.M."/>
            <person name="Davidsen T.M."/>
            <person name="Wayne K.J."/>
            <person name="Tettelin H."/>
            <person name="Glass J.I."/>
            <person name="Rusch D."/>
            <person name="Podicherti R."/>
            <person name="Tsui H.-C.T."/>
            <person name="Winkler M.E."/>
        </authorList>
    </citation>
    <scope>NUCLEOTIDE SEQUENCE</scope>
</reference>
<name>A0A382V7D8_9ZZZZ</name>
<dbReference type="EMBL" id="UINC01149704">
    <property type="protein sequence ID" value="SVD42337.1"/>
    <property type="molecule type" value="Genomic_DNA"/>
</dbReference>
<feature type="non-terminal residue" evidence="1">
    <location>
        <position position="27"/>
    </location>
</feature>
<organism evidence="1">
    <name type="scientific">marine metagenome</name>
    <dbReference type="NCBI Taxonomy" id="408172"/>
    <lineage>
        <taxon>unclassified sequences</taxon>
        <taxon>metagenomes</taxon>
        <taxon>ecological metagenomes</taxon>
    </lineage>
</organism>
<dbReference type="AlphaFoldDB" id="A0A382V7D8"/>
<evidence type="ECO:0000313" key="1">
    <source>
        <dbReference type="EMBL" id="SVD42337.1"/>
    </source>
</evidence>
<proteinExistence type="predicted"/>